<gene>
    <name evidence="1" type="ORF">L6164_025350</name>
</gene>
<dbReference type="Proteomes" id="UP000828941">
    <property type="component" value="Chromosome 10"/>
</dbReference>
<protein>
    <submittedName>
        <fullName evidence="1">Uncharacterized protein</fullName>
    </submittedName>
</protein>
<proteinExistence type="predicted"/>
<reference evidence="1 2" key="1">
    <citation type="journal article" date="2022" name="DNA Res.">
        <title>Chromosomal-level genome assembly of the orchid tree Bauhinia variegata (Leguminosae; Cercidoideae) supports the allotetraploid origin hypothesis of Bauhinia.</title>
        <authorList>
            <person name="Zhong Y."/>
            <person name="Chen Y."/>
            <person name="Zheng D."/>
            <person name="Pang J."/>
            <person name="Liu Y."/>
            <person name="Luo S."/>
            <person name="Meng S."/>
            <person name="Qian L."/>
            <person name="Wei D."/>
            <person name="Dai S."/>
            <person name="Zhou R."/>
        </authorList>
    </citation>
    <scope>NUCLEOTIDE SEQUENCE [LARGE SCALE GENOMIC DNA]</scope>
    <source>
        <strain evidence="1">BV-YZ2020</strain>
    </source>
</reference>
<evidence type="ECO:0000313" key="1">
    <source>
        <dbReference type="EMBL" id="KAI4317485.1"/>
    </source>
</evidence>
<comment type="caution">
    <text evidence="1">The sequence shown here is derived from an EMBL/GenBank/DDBJ whole genome shotgun (WGS) entry which is preliminary data.</text>
</comment>
<keyword evidence="2" id="KW-1185">Reference proteome</keyword>
<accession>A0ACB9M0G7</accession>
<organism evidence="1 2">
    <name type="scientific">Bauhinia variegata</name>
    <name type="common">Purple orchid tree</name>
    <name type="synonym">Phanera variegata</name>
    <dbReference type="NCBI Taxonomy" id="167791"/>
    <lineage>
        <taxon>Eukaryota</taxon>
        <taxon>Viridiplantae</taxon>
        <taxon>Streptophyta</taxon>
        <taxon>Embryophyta</taxon>
        <taxon>Tracheophyta</taxon>
        <taxon>Spermatophyta</taxon>
        <taxon>Magnoliopsida</taxon>
        <taxon>eudicotyledons</taxon>
        <taxon>Gunneridae</taxon>
        <taxon>Pentapetalae</taxon>
        <taxon>rosids</taxon>
        <taxon>fabids</taxon>
        <taxon>Fabales</taxon>
        <taxon>Fabaceae</taxon>
        <taxon>Cercidoideae</taxon>
        <taxon>Cercideae</taxon>
        <taxon>Bauhiniinae</taxon>
        <taxon>Bauhinia</taxon>
    </lineage>
</organism>
<dbReference type="EMBL" id="CM039435">
    <property type="protein sequence ID" value="KAI4317485.1"/>
    <property type="molecule type" value="Genomic_DNA"/>
</dbReference>
<sequence length="446" mass="49467">MEDSLSSPISEQHLLNHPEEAEAGEPPIPGTKKKLALIPLVFLIYFEVSGGPYGEEYTVGAAGPLFAILGFLIFPFLWSVPEALVTAELATAFPGNGGYIIWATEAFGPFWGCLMGLWKFTSGVANLASYPVLCIDYLKLVIPALSSGFPRYLAIFLSTCFLSFLNYTGLTIVGYTAVALGIVSLMPFLLLSLISIPKIEPGRWLSLGQKGVEKDWTLFFNTLFWNLNFWDNASTMAGAIPLEQEKWVDGYFAEVAEMIAGKWLKFWMELGAALSIVGLYEAQLSSAAYQILGMADLGFIPQIFGVRSRWFKTPWMGILISTVIALVVSNLSFTNIISIVNLLYCLGMLLEFASYLWLRRKFPSLKRPFEVPMKFPGLVAMCLVPSVFLVYVMTIASTIAYVASAVLTAMGIVLYYFMNLCKSKKRIEFSNAGEKLEDEEEDDHNL</sequence>
<evidence type="ECO:0000313" key="2">
    <source>
        <dbReference type="Proteomes" id="UP000828941"/>
    </source>
</evidence>
<name>A0ACB9M0G7_BAUVA</name>